<keyword evidence="3" id="KW-1185">Reference proteome</keyword>
<reference evidence="2 3" key="1">
    <citation type="journal article" date="2019" name="G3 (Bethesda)">
        <title>Sequencing of a Wild Apple (Malus baccata) Genome Unravels the Differences Between Cultivated and Wild Apple Species Regarding Disease Resistance and Cold Tolerance.</title>
        <authorList>
            <person name="Chen X."/>
        </authorList>
    </citation>
    <scope>NUCLEOTIDE SEQUENCE [LARGE SCALE GENOMIC DNA]</scope>
    <source>
        <strain evidence="3">cv. Shandingzi</strain>
        <tissue evidence="2">Leaves</tissue>
    </source>
</reference>
<feature type="region of interest" description="Disordered" evidence="1">
    <location>
        <begin position="22"/>
        <end position="47"/>
    </location>
</feature>
<dbReference type="Proteomes" id="UP000315295">
    <property type="component" value="Unassembled WGS sequence"/>
</dbReference>
<protein>
    <submittedName>
        <fullName evidence="2">Uncharacterized protein</fullName>
    </submittedName>
</protein>
<dbReference type="EMBL" id="VIEB01000362">
    <property type="protein sequence ID" value="TQD93607.1"/>
    <property type="molecule type" value="Genomic_DNA"/>
</dbReference>
<organism evidence="2 3">
    <name type="scientific">Malus baccata</name>
    <name type="common">Siberian crab apple</name>
    <name type="synonym">Pyrus baccata</name>
    <dbReference type="NCBI Taxonomy" id="106549"/>
    <lineage>
        <taxon>Eukaryota</taxon>
        <taxon>Viridiplantae</taxon>
        <taxon>Streptophyta</taxon>
        <taxon>Embryophyta</taxon>
        <taxon>Tracheophyta</taxon>
        <taxon>Spermatophyta</taxon>
        <taxon>Magnoliopsida</taxon>
        <taxon>eudicotyledons</taxon>
        <taxon>Gunneridae</taxon>
        <taxon>Pentapetalae</taxon>
        <taxon>rosids</taxon>
        <taxon>fabids</taxon>
        <taxon>Rosales</taxon>
        <taxon>Rosaceae</taxon>
        <taxon>Amygdaloideae</taxon>
        <taxon>Maleae</taxon>
        <taxon>Malus</taxon>
    </lineage>
</organism>
<comment type="caution">
    <text evidence="2">The sequence shown here is derived from an EMBL/GenBank/DDBJ whole genome shotgun (WGS) entry which is preliminary data.</text>
</comment>
<evidence type="ECO:0000313" key="2">
    <source>
        <dbReference type="EMBL" id="TQD93607.1"/>
    </source>
</evidence>
<evidence type="ECO:0000313" key="3">
    <source>
        <dbReference type="Proteomes" id="UP000315295"/>
    </source>
</evidence>
<gene>
    <name evidence="2" type="ORF">C1H46_020762</name>
</gene>
<dbReference type="AlphaFoldDB" id="A0A540M4D3"/>
<accession>A0A540M4D3</accession>
<name>A0A540M4D3_MALBA</name>
<evidence type="ECO:0000256" key="1">
    <source>
        <dbReference type="SAM" id="MobiDB-lite"/>
    </source>
</evidence>
<proteinExistence type="predicted"/>
<sequence>MRYKLILTKKSFDKLNKFRVPKSPPPPFPTRIGRLPSRIPTPATPPHNQPFILPSSLSFPFSFFLIVSSSFYCPPLLCRRRTQGTPATSQALKYEVGDGKFEGVANHPQVQYQKSNVKEIKFFKPNDVS</sequence>